<gene>
    <name evidence="1" type="ORF">NA56DRAFT_650547</name>
</gene>
<dbReference type="Proteomes" id="UP000235672">
    <property type="component" value="Unassembled WGS sequence"/>
</dbReference>
<dbReference type="EMBL" id="KZ613517">
    <property type="protein sequence ID" value="PMD14972.1"/>
    <property type="molecule type" value="Genomic_DNA"/>
</dbReference>
<reference evidence="1 2" key="1">
    <citation type="submission" date="2016-05" db="EMBL/GenBank/DDBJ databases">
        <title>A degradative enzymes factory behind the ericoid mycorrhizal symbiosis.</title>
        <authorList>
            <consortium name="DOE Joint Genome Institute"/>
            <person name="Martino E."/>
            <person name="Morin E."/>
            <person name="Grelet G."/>
            <person name="Kuo A."/>
            <person name="Kohler A."/>
            <person name="Daghino S."/>
            <person name="Barry K."/>
            <person name="Choi C."/>
            <person name="Cichocki N."/>
            <person name="Clum A."/>
            <person name="Copeland A."/>
            <person name="Hainaut M."/>
            <person name="Haridas S."/>
            <person name="Labutti K."/>
            <person name="Lindquist E."/>
            <person name="Lipzen A."/>
            <person name="Khouja H.-R."/>
            <person name="Murat C."/>
            <person name="Ohm R."/>
            <person name="Olson A."/>
            <person name="Spatafora J."/>
            <person name="Veneault-Fourrey C."/>
            <person name="Henrissat B."/>
            <person name="Grigoriev I."/>
            <person name="Martin F."/>
            <person name="Perotto S."/>
        </authorList>
    </citation>
    <scope>NUCLEOTIDE SEQUENCE [LARGE SCALE GENOMIC DNA]</scope>
    <source>
        <strain evidence="1 2">UAMH 7357</strain>
    </source>
</reference>
<evidence type="ECO:0000313" key="1">
    <source>
        <dbReference type="EMBL" id="PMD14972.1"/>
    </source>
</evidence>
<dbReference type="STRING" id="1745343.A0A2J6PLN5"/>
<keyword evidence="2" id="KW-1185">Reference proteome</keyword>
<name>A0A2J6PLN5_9HELO</name>
<proteinExistence type="predicted"/>
<protein>
    <submittedName>
        <fullName evidence="1">Uncharacterized protein</fullName>
    </submittedName>
</protein>
<dbReference type="OrthoDB" id="4424523at2759"/>
<evidence type="ECO:0000313" key="2">
    <source>
        <dbReference type="Proteomes" id="UP000235672"/>
    </source>
</evidence>
<organism evidence="1 2">
    <name type="scientific">Hyaloscypha hepaticicola</name>
    <dbReference type="NCBI Taxonomy" id="2082293"/>
    <lineage>
        <taxon>Eukaryota</taxon>
        <taxon>Fungi</taxon>
        <taxon>Dikarya</taxon>
        <taxon>Ascomycota</taxon>
        <taxon>Pezizomycotina</taxon>
        <taxon>Leotiomycetes</taxon>
        <taxon>Helotiales</taxon>
        <taxon>Hyaloscyphaceae</taxon>
        <taxon>Hyaloscypha</taxon>
    </lineage>
</organism>
<accession>A0A2J6PLN5</accession>
<dbReference type="AlphaFoldDB" id="A0A2J6PLN5"/>
<sequence length="285" mass="32958">MYIPIPVGATTFGRSLRQQHFKSYPLVLSTAVWSSAGQRVPYSLTQLRAQRFTSSTSKDPVTSWASPERVIAETLKHYKHDKWGWVIYRTTYDDDEGWARFKQIITQGSLADIAESDAPEIADSLEWTFVEDCDTLDGASKDHLRSRFKQWAPEALKIEQPRVDDHRFGTFGIPRYTYFVDVDEEALKSVVYDAPQPPEVDLEGVGYVNFVDADWKPMTQIISELVSTDDGEEEVHEPIEGCTEENVGWMKIPARFVRSHFYQAMMGYPDIWYVFYQRPPEVMFW</sequence>